<dbReference type="SFLD" id="SFLDS00029">
    <property type="entry name" value="Radical_SAM"/>
    <property type="match status" value="1"/>
</dbReference>
<dbReference type="InterPro" id="IPR058240">
    <property type="entry name" value="rSAM_sf"/>
</dbReference>
<evidence type="ECO:0000313" key="7">
    <source>
        <dbReference type="EMBL" id="QEV63551.1"/>
    </source>
</evidence>
<dbReference type="InterPro" id="IPR007197">
    <property type="entry name" value="rSAM"/>
</dbReference>
<dbReference type="SFLD" id="SFLDF00420">
    <property type="entry name" value="spectinomycin_biosynthesis_(Sp"/>
    <property type="match status" value="1"/>
</dbReference>
<evidence type="ECO:0000256" key="4">
    <source>
        <dbReference type="ARBA" id="ARBA00023014"/>
    </source>
</evidence>
<keyword evidence="2" id="KW-0479">Metal-binding</keyword>
<evidence type="ECO:0000313" key="9">
    <source>
        <dbReference type="Proteomes" id="UP000549009"/>
    </source>
</evidence>
<dbReference type="Pfam" id="PF04055">
    <property type="entry name" value="Radical_SAM"/>
    <property type="match status" value="1"/>
</dbReference>
<evidence type="ECO:0000256" key="2">
    <source>
        <dbReference type="ARBA" id="ARBA00022723"/>
    </source>
</evidence>
<dbReference type="AlphaFoldDB" id="A0A5P2XGB1"/>
<keyword evidence="1" id="KW-0949">S-adenosyl-L-methionine</keyword>
<evidence type="ECO:0000313" key="8">
    <source>
        <dbReference type="Proteomes" id="UP000326505"/>
    </source>
</evidence>
<protein>
    <submittedName>
        <fullName evidence="7">Radical SAM protein</fullName>
    </submittedName>
</protein>
<evidence type="ECO:0000256" key="1">
    <source>
        <dbReference type="ARBA" id="ARBA00022691"/>
    </source>
</evidence>
<reference evidence="7 8" key="1">
    <citation type="submission" date="2017-09" db="EMBL/GenBank/DDBJ databases">
        <authorList>
            <person name="Lee N."/>
            <person name="Cho B.-K."/>
        </authorList>
    </citation>
    <scope>NUCLEOTIDE SEQUENCE [LARGE SCALE GENOMIC DNA]</scope>
    <source>
        <strain evidence="7 8">ATCC 27465</strain>
    </source>
</reference>
<evidence type="ECO:0000256" key="3">
    <source>
        <dbReference type="ARBA" id="ARBA00023004"/>
    </source>
</evidence>
<sequence length="302" mass="33919">MSVRLADGKVHNPEGIEVNASLQCNMRCRSCAHLSPLYRRENADPAEIHDTLSVLARSYHASYAKIMGGEPLLHPDVVGLIEAVRATGISDTVLVATNGTLLHRAPERFWQAVDSLEISVYPSRTIAPEEIERYRALARDHGVSLLVNYYGHFRAVYSESGTDAPDLVRDVFDTCKLAHFWNSHTVYDGWLYRCPQSVFMPRQLRDGGWDPRVDGLRIEEDPAFLERLHRFLTADDPLRACRNCLGSVGKLHPHQELPRAGWQVTERLEELVDYPFLEVCKDDITADDGCVERSLSAPVGGV</sequence>
<dbReference type="PANTHER" id="PTHR11228">
    <property type="entry name" value="RADICAL SAM DOMAIN PROTEIN"/>
    <property type="match status" value="1"/>
</dbReference>
<organism evidence="7 8">
    <name type="scientific">Streptomyces spectabilis</name>
    <dbReference type="NCBI Taxonomy" id="68270"/>
    <lineage>
        <taxon>Bacteria</taxon>
        <taxon>Bacillati</taxon>
        <taxon>Actinomycetota</taxon>
        <taxon>Actinomycetes</taxon>
        <taxon>Kitasatosporales</taxon>
        <taxon>Streptomycetaceae</taxon>
        <taxon>Streptomyces</taxon>
    </lineage>
</organism>
<dbReference type="GO" id="GO:0003824">
    <property type="term" value="F:catalytic activity"/>
    <property type="evidence" value="ECO:0007669"/>
    <property type="project" value="InterPro"/>
</dbReference>
<dbReference type="GO" id="GO:0051536">
    <property type="term" value="F:iron-sulfur cluster binding"/>
    <property type="evidence" value="ECO:0007669"/>
    <property type="project" value="UniProtKB-KW"/>
</dbReference>
<dbReference type="Gene3D" id="3.20.20.70">
    <property type="entry name" value="Aldolase class I"/>
    <property type="match status" value="1"/>
</dbReference>
<dbReference type="KEGG" id="sspb:CP982_36635"/>
<keyword evidence="9" id="KW-1185">Reference proteome</keyword>
<dbReference type="PANTHER" id="PTHR11228:SF7">
    <property type="entry name" value="PQQA PEPTIDE CYCLASE"/>
    <property type="match status" value="1"/>
</dbReference>
<dbReference type="RefSeq" id="WP_150514407.1">
    <property type="nucleotide sequence ID" value="NZ_BMSQ01000006.1"/>
</dbReference>
<dbReference type="Proteomes" id="UP000326505">
    <property type="component" value="Chromosome"/>
</dbReference>
<dbReference type="SUPFAM" id="SSF102114">
    <property type="entry name" value="Radical SAM enzymes"/>
    <property type="match status" value="1"/>
</dbReference>
<gene>
    <name evidence="7" type="ORF">CP982_36635</name>
    <name evidence="6" type="ORF">FHS40_004652</name>
</gene>
<dbReference type="InterPro" id="IPR050377">
    <property type="entry name" value="Radical_SAM_PqqE_MftC-like"/>
</dbReference>
<dbReference type="GO" id="GO:0046872">
    <property type="term" value="F:metal ion binding"/>
    <property type="evidence" value="ECO:0007669"/>
    <property type="project" value="UniProtKB-KW"/>
</dbReference>
<reference evidence="6 9" key="2">
    <citation type="submission" date="2020-08" db="EMBL/GenBank/DDBJ databases">
        <title>Genomic Encyclopedia of Type Strains, Phase III (KMG-III): the genomes of soil and plant-associated and newly described type strains.</title>
        <authorList>
            <person name="Whitman W."/>
        </authorList>
    </citation>
    <scope>NUCLEOTIDE SEQUENCE [LARGE SCALE GENOMIC DNA]</scope>
    <source>
        <strain evidence="6 9">CECT 3146</strain>
    </source>
</reference>
<keyword evidence="3" id="KW-0408">Iron</keyword>
<dbReference type="CDD" id="cd01335">
    <property type="entry name" value="Radical_SAM"/>
    <property type="match status" value="1"/>
</dbReference>
<dbReference type="InterPro" id="IPR013785">
    <property type="entry name" value="Aldolase_TIM"/>
</dbReference>
<dbReference type="EMBL" id="JACHJD010000007">
    <property type="protein sequence ID" value="MBB5105557.1"/>
    <property type="molecule type" value="Genomic_DNA"/>
</dbReference>
<dbReference type="OrthoDB" id="9763993at2"/>
<dbReference type="Proteomes" id="UP000549009">
    <property type="component" value="Unassembled WGS sequence"/>
</dbReference>
<feature type="domain" description="Radical SAM core" evidence="5">
    <location>
        <begin position="22"/>
        <end position="120"/>
    </location>
</feature>
<evidence type="ECO:0000259" key="5">
    <source>
        <dbReference type="Pfam" id="PF04055"/>
    </source>
</evidence>
<evidence type="ECO:0000313" key="6">
    <source>
        <dbReference type="EMBL" id="MBB5105557.1"/>
    </source>
</evidence>
<dbReference type="SFLD" id="SFLDG01119">
    <property type="entry name" value="spectinomycin_biosynthesis_(Sp"/>
    <property type="match status" value="1"/>
</dbReference>
<accession>A0A5P2XGB1</accession>
<proteinExistence type="predicted"/>
<dbReference type="InterPro" id="IPR034508">
    <property type="entry name" value="Spectinomycin_biosynthesis"/>
</dbReference>
<name>A0A5P2XGB1_STRST</name>
<keyword evidence="4" id="KW-0411">Iron-sulfur</keyword>
<dbReference type="EMBL" id="CP023690">
    <property type="protein sequence ID" value="QEV63551.1"/>
    <property type="molecule type" value="Genomic_DNA"/>
</dbReference>